<dbReference type="Gene3D" id="3.40.50.300">
    <property type="entry name" value="P-loop containing nucleotide triphosphate hydrolases"/>
    <property type="match status" value="1"/>
</dbReference>
<evidence type="ECO:0000256" key="1">
    <source>
        <dbReference type="ARBA" id="ARBA00022448"/>
    </source>
</evidence>
<dbReference type="GO" id="GO:0005524">
    <property type="term" value="F:ATP binding"/>
    <property type="evidence" value="ECO:0007669"/>
    <property type="project" value="UniProtKB-KW"/>
</dbReference>
<dbReference type="InterPro" id="IPR003593">
    <property type="entry name" value="AAA+_ATPase"/>
</dbReference>
<dbReference type="EMBL" id="JAUSTM010000001">
    <property type="protein sequence ID" value="MDQ0221585.1"/>
    <property type="molecule type" value="Genomic_DNA"/>
</dbReference>
<keyword evidence="1" id="KW-0813">Transport</keyword>
<dbReference type="PANTHER" id="PTHR42939:SF1">
    <property type="entry name" value="ABC TRANSPORTER ATP-BINDING PROTEIN ALBC-RELATED"/>
    <property type="match status" value="1"/>
</dbReference>
<evidence type="ECO:0000313" key="6">
    <source>
        <dbReference type="Proteomes" id="UP001223079"/>
    </source>
</evidence>
<dbReference type="SMART" id="SM00382">
    <property type="entry name" value="AAA"/>
    <property type="match status" value="1"/>
</dbReference>
<dbReference type="InterPro" id="IPR051782">
    <property type="entry name" value="ABC_Transporter_VariousFunc"/>
</dbReference>
<keyword evidence="3 5" id="KW-0067">ATP-binding</keyword>
<dbReference type="PANTHER" id="PTHR42939">
    <property type="entry name" value="ABC TRANSPORTER ATP-BINDING PROTEIN ALBC-RELATED"/>
    <property type="match status" value="1"/>
</dbReference>
<dbReference type="PROSITE" id="PS00211">
    <property type="entry name" value="ABC_TRANSPORTER_1"/>
    <property type="match status" value="1"/>
</dbReference>
<dbReference type="InterPro" id="IPR017871">
    <property type="entry name" value="ABC_transporter-like_CS"/>
</dbReference>
<dbReference type="InterPro" id="IPR027417">
    <property type="entry name" value="P-loop_NTPase"/>
</dbReference>
<evidence type="ECO:0000256" key="3">
    <source>
        <dbReference type="ARBA" id="ARBA00022840"/>
    </source>
</evidence>
<proteinExistence type="predicted"/>
<dbReference type="PROSITE" id="PS50893">
    <property type="entry name" value="ABC_TRANSPORTER_2"/>
    <property type="match status" value="1"/>
</dbReference>
<evidence type="ECO:0000313" key="5">
    <source>
        <dbReference type="EMBL" id="MDQ0221585.1"/>
    </source>
</evidence>
<feature type="domain" description="ABC transporter" evidence="4">
    <location>
        <begin position="6"/>
        <end position="230"/>
    </location>
</feature>
<evidence type="ECO:0000256" key="2">
    <source>
        <dbReference type="ARBA" id="ARBA00022741"/>
    </source>
</evidence>
<protein>
    <submittedName>
        <fullName evidence="5">ABC-2 type transport system ATP-binding protein</fullName>
    </submittedName>
</protein>
<reference evidence="5 6" key="1">
    <citation type="submission" date="2023-07" db="EMBL/GenBank/DDBJ databases">
        <title>Genomic Encyclopedia of Type Strains, Phase IV (KMG-IV): sequencing the most valuable type-strain genomes for metagenomic binning, comparative biology and taxonomic classification.</title>
        <authorList>
            <person name="Goeker M."/>
        </authorList>
    </citation>
    <scope>NUCLEOTIDE SEQUENCE [LARGE SCALE GENOMIC DNA]</scope>
    <source>
        <strain evidence="5 6">DSM 105143</strain>
    </source>
</reference>
<sequence>MSETIIAISQLKKYYGKHMAIEDVSLTVNKGEIFGFLGSNGSGKSTTIRCLLGLIKATSGQFNLFNDRYESLTECLNQIGYMPSEAMFYPQMKVKDVIAFAAKSHRKDCSQEAKRLCRILEVPVDKKIQDLSLGNRKKVSIVCALQHKPQLLILDEPTSGLDPLMQERFFSLVKEACAAGSTCFLSSHNLSEVKNNYDRLAIIKEGRILTIDTVESLTRSQNKRVTLWKGGQQESFSYNGTSAELLERLVTEAPDDFLVEEPTLEELFMHYYEEGAK</sequence>
<keyword evidence="6" id="KW-1185">Reference proteome</keyword>
<organism evidence="5 6">
    <name type="scientific">Streptococcus moroccensis</name>
    <dbReference type="NCBI Taxonomy" id="1451356"/>
    <lineage>
        <taxon>Bacteria</taxon>
        <taxon>Bacillati</taxon>
        <taxon>Bacillota</taxon>
        <taxon>Bacilli</taxon>
        <taxon>Lactobacillales</taxon>
        <taxon>Streptococcaceae</taxon>
        <taxon>Streptococcus</taxon>
    </lineage>
</organism>
<gene>
    <name evidence="5" type="ORF">J2S23_000116</name>
</gene>
<dbReference type="CDD" id="cd03230">
    <property type="entry name" value="ABC_DR_subfamily_A"/>
    <property type="match status" value="1"/>
</dbReference>
<dbReference type="SUPFAM" id="SSF52540">
    <property type="entry name" value="P-loop containing nucleoside triphosphate hydrolases"/>
    <property type="match status" value="1"/>
</dbReference>
<accession>A0ABT9YR18</accession>
<comment type="caution">
    <text evidence="5">The sequence shown here is derived from an EMBL/GenBank/DDBJ whole genome shotgun (WGS) entry which is preliminary data.</text>
</comment>
<dbReference type="Proteomes" id="UP001223079">
    <property type="component" value="Unassembled WGS sequence"/>
</dbReference>
<evidence type="ECO:0000259" key="4">
    <source>
        <dbReference type="PROSITE" id="PS50893"/>
    </source>
</evidence>
<name>A0ABT9YR18_9STRE</name>
<dbReference type="Pfam" id="PF00005">
    <property type="entry name" value="ABC_tran"/>
    <property type="match status" value="1"/>
</dbReference>
<keyword evidence="2" id="KW-0547">Nucleotide-binding</keyword>
<dbReference type="RefSeq" id="WP_307120823.1">
    <property type="nucleotide sequence ID" value="NZ_JAUSTM010000001.1"/>
</dbReference>
<dbReference type="InterPro" id="IPR003439">
    <property type="entry name" value="ABC_transporter-like_ATP-bd"/>
</dbReference>